<dbReference type="AlphaFoldDB" id="A0A2U8DUJ3"/>
<organism evidence="1 2">
    <name type="scientific">Clostridium drakei</name>
    <dbReference type="NCBI Taxonomy" id="332101"/>
    <lineage>
        <taxon>Bacteria</taxon>
        <taxon>Bacillati</taxon>
        <taxon>Bacillota</taxon>
        <taxon>Clostridia</taxon>
        <taxon>Eubacteriales</taxon>
        <taxon>Clostridiaceae</taxon>
        <taxon>Clostridium</taxon>
    </lineage>
</organism>
<proteinExistence type="predicted"/>
<sequence>MEYIVNKLNKSGICLEKVYIEDKEFFITVHEDRVFFIKNMNETGPESLIDDSVFIADYISTGQFDEKIKKNLSLKDKEKIFNKLNLISILWDLYIVGIHFLDNTNENYNQEQISRIERDKFVARKIVVEDTNKESIVNNLIDIFQPSKRLEEIITGNEKLSMKGVFENILKIDNSNSIKIENVNSLIDLGKYLDEIKLTVEEIDKKIDGGEYFEN</sequence>
<name>A0A2U8DUJ3_9CLOT</name>
<dbReference type="Pfam" id="PF20289">
    <property type="entry name" value="MComp1"/>
    <property type="match status" value="1"/>
</dbReference>
<reference evidence="2" key="1">
    <citation type="submission" date="2017-04" db="EMBL/GenBank/DDBJ databases">
        <authorList>
            <person name="Song Y."/>
            <person name="Cho B.-K."/>
        </authorList>
    </citation>
    <scope>NUCLEOTIDE SEQUENCE [LARGE SCALE GENOMIC DNA]</scope>
    <source>
        <strain evidence="2">SL1</strain>
    </source>
</reference>
<evidence type="ECO:0000313" key="2">
    <source>
        <dbReference type="Proteomes" id="UP000244910"/>
    </source>
</evidence>
<accession>A0A2U8DUJ3</accession>
<dbReference type="RefSeq" id="WP_032077220.1">
    <property type="nucleotide sequence ID" value="NZ_CP020953.1"/>
</dbReference>
<keyword evidence="2" id="KW-1185">Reference proteome</keyword>
<dbReference type="OrthoDB" id="2974258at2"/>
<protein>
    <submittedName>
        <fullName evidence="1">Uncharacterized protein</fullName>
    </submittedName>
</protein>
<gene>
    <name evidence="1" type="ORF">B9W14_18145</name>
</gene>
<dbReference type="Proteomes" id="UP000244910">
    <property type="component" value="Chromosome"/>
</dbReference>
<evidence type="ECO:0000313" key="1">
    <source>
        <dbReference type="EMBL" id="AWI06338.1"/>
    </source>
</evidence>
<dbReference type="KEGG" id="cdrk:B9W14_18145"/>
<dbReference type="EMBL" id="CP020953">
    <property type="protein sequence ID" value="AWI06338.1"/>
    <property type="molecule type" value="Genomic_DNA"/>
</dbReference>
<dbReference type="InterPro" id="IPR046905">
    <property type="entry name" value="ABC-3C_MC1"/>
</dbReference>